<accession>A0A5B0PMV5</accession>
<proteinExistence type="predicted"/>
<sequence>MAPPPQVVVVVKNEGGKEHWGWQPLTATICRTPALPYSSSPLASAHLLVHVGRALTPRFGKPQVRLASAHLLVHVGRALTPRFGKPQAYEPRGALTAISI</sequence>
<dbReference type="EMBL" id="VSWC01000043">
    <property type="protein sequence ID" value="KAA1102501.1"/>
    <property type="molecule type" value="Genomic_DNA"/>
</dbReference>
<comment type="caution">
    <text evidence="1">The sequence shown here is derived from an EMBL/GenBank/DDBJ whole genome shotgun (WGS) entry which is preliminary data.</text>
</comment>
<gene>
    <name evidence="1" type="ORF">PGT21_000085</name>
</gene>
<dbReference type="Proteomes" id="UP000324748">
    <property type="component" value="Unassembled WGS sequence"/>
</dbReference>
<organism evidence="1 2">
    <name type="scientific">Puccinia graminis f. sp. tritici</name>
    <dbReference type="NCBI Taxonomy" id="56615"/>
    <lineage>
        <taxon>Eukaryota</taxon>
        <taxon>Fungi</taxon>
        <taxon>Dikarya</taxon>
        <taxon>Basidiomycota</taxon>
        <taxon>Pucciniomycotina</taxon>
        <taxon>Pucciniomycetes</taxon>
        <taxon>Pucciniales</taxon>
        <taxon>Pucciniaceae</taxon>
        <taxon>Puccinia</taxon>
    </lineage>
</organism>
<dbReference type="AlphaFoldDB" id="A0A5B0PMV5"/>
<protein>
    <submittedName>
        <fullName evidence="1">Uncharacterized protein</fullName>
    </submittedName>
</protein>
<reference evidence="1 2" key="1">
    <citation type="submission" date="2019-05" db="EMBL/GenBank/DDBJ databases">
        <title>Emergence of the Ug99 lineage of the wheat stem rust pathogen through somatic hybridization.</title>
        <authorList>
            <person name="Li F."/>
            <person name="Upadhyaya N.M."/>
            <person name="Sperschneider J."/>
            <person name="Matny O."/>
            <person name="Nguyen-Phuc H."/>
            <person name="Mago R."/>
            <person name="Raley C."/>
            <person name="Miller M.E."/>
            <person name="Silverstein K.A.T."/>
            <person name="Henningsen E."/>
            <person name="Hirsch C.D."/>
            <person name="Visser B."/>
            <person name="Pretorius Z.A."/>
            <person name="Steffenson B.J."/>
            <person name="Schwessinger B."/>
            <person name="Dodds P.N."/>
            <person name="Figueroa M."/>
        </authorList>
    </citation>
    <scope>NUCLEOTIDE SEQUENCE [LARGE SCALE GENOMIC DNA]</scope>
    <source>
        <strain evidence="1">21-0</strain>
    </source>
</reference>
<evidence type="ECO:0000313" key="1">
    <source>
        <dbReference type="EMBL" id="KAA1102501.1"/>
    </source>
</evidence>
<keyword evidence="2" id="KW-1185">Reference proteome</keyword>
<name>A0A5B0PMV5_PUCGR</name>
<evidence type="ECO:0000313" key="2">
    <source>
        <dbReference type="Proteomes" id="UP000324748"/>
    </source>
</evidence>